<protein>
    <submittedName>
        <fullName evidence="1">Uncharacterized protein</fullName>
    </submittedName>
</protein>
<evidence type="ECO:0000313" key="2">
    <source>
        <dbReference type="Proteomes" id="UP000281553"/>
    </source>
</evidence>
<name>A0A3P7M5T0_DIBLA</name>
<dbReference type="PANTHER" id="PTHR36696:SF1">
    <property type="entry name" value="EF-HAND DOMAIN-CONTAINING PROTEIN"/>
    <property type="match status" value="1"/>
</dbReference>
<organism evidence="1 2">
    <name type="scientific">Dibothriocephalus latus</name>
    <name type="common">Fish tapeworm</name>
    <name type="synonym">Diphyllobothrium latum</name>
    <dbReference type="NCBI Taxonomy" id="60516"/>
    <lineage>
        <taxon>Eukaryota</taxon>
        <taxon>Metazoa</taxon>
        <taxon>Spiralia</taxon>
        <taxon>Lophotrochozoa</taxon>
        <taxon>Platyhelminthes</taxon>
        <taxon>Cestoda</taxon>
        <taxon>Eucestoda</taxon>
        <taxon>Diphyllobothriidea</taxon>
        <taxon>Diphyllobothriidae</taxon>
        <taxon>Dibothriocephalus</taxon>
    </lineage>
</organism>
<dbReference type="PANTHER" id="PTHR36696">
    <property type="entry name" value="AGAP012002-PA"/>
    <property type="match status" value="1"/>
</dbReference>
<dbReference type="Proteomes" id="UP000281553">
    <property type="component" value="Unassembled WGS sequence"/>
</dbReference>
<dbReference type="OrthoDB" id="10021598at2759"/>
<accession>A0A3P7M5T0</accession>
<proteinExistence type="predicted"/>
<dbReference type="EMBL" id="UYRU01068360">
    <property type="protein sequence ID" value="VDN17608.1"/>
    <property type="molecule type" value="Genomic_DNA"/>
</dbReference>
<gene>
    <name evidence="1" type="ORF">DILT_LOCUS12975</name>
</gene>
<dbReference type="AlphaFoldDB" id="A0A3P7M5T0"/>
<sequence>MEYLRQYLRVAPRWARTCGKVFQKFADEGIMPKEKLSEALAELTFHPLAESSLDFILKLIGLKFSRLPPIDSEYWKGISAVTDRLLFSRLLQRDGKTLTEKGTLEMADFSTAYRQLEHLRLNSKLTAMLRIL</sequence>
<reference evidence="1 2" key="1">
    <citation type="submission" date="2018-11" db="EMBL/GenBank/DDBJ databases">
        <authorList>
            <consortium name="Pathogen Informatics"/>
        </authorList>
    </citation>
    <scope>NUCLEOTIDE SEQUENCE [LARGE SCALE GENOMIC DNA]</scope>
</reference>
<evidence type="ECO:0000313" key="1">
    <source>
        <dbReference type="EMBL" id="VDN17608.1"/>
    </source>
</evidence>
<keyword evidence="2" id="KW-1185">Reference proteome</keyword>